<evidence type="ECO:0008006" key="3">
    <source>
        <dbReference type="Google" id="ProtNLM"/>
    </source>
</evidence>
<gene>
    <name evidence="2" type="ORF">P8935_16930</name>
</gene>
<dbReference type="AlphaFoldDB" id="A0AAU7DGH5"/>
<dbReference type="RefSeq" id="WP_348261474.1">
    <property type="nucleotide sequence ID" value="NZ_CP121196.1"/>
</dbReference>
<sequence length="372" mass="40277">MKPSSCPSSRISAALAFTLFLGPLIGGCSGRMPNAGLASSHENSDAPTKSASPGGAALVWVRFEDPFEQSFSVEVPKGWTVRGGLFRMGYSDERPMVDLLSPDGLVNVRLGDLAIPTYALPNQYHSREGEVNDLGAQAQLVVARYRTGPEFAVLYSHVRFYSVCHEAAGDAANVDFSVPDYIPSDGSLSNTSTGAIAYRCGSGAGERIAFVYDRTSQAGGVWSVPTIGSFLSAPDKVGMARAVLQHCAQTFKLNPVWMEKQKQLDAYALQYQRARQQQRVQALAQQVQQFEAKMQAMRDQVAGFERHQAAQASQVEGFTQALRGVTPTIDPFTGEAREVWTGPKSNYWTNGTAVVNSTNAPPGWQQMRVTGP</sequence>
<feature type="coiled-coil region" evidence="1">
    <location>
        <begin position="273"/>
        <end position="307"/>
    </location>
</feature>
<evidence type="ECO:0000313" key="2">
    <source>
        <dbReference type="EMBL" id="XBH16247.1"/>
    </source>
</evidence>
<proteinExistence type="predicted"/>
<protein>
    <recommendedName>
        <fullName evidence="3">Lipoprotein</fullName>
    </recommendedName>
</protein>
<organism evidence="2">
    <name type="scientific">Telmatobacter sp. DSM 110680</name>
    <dbReference type="NCBI Taxonomy" id="3036704"/>
    <lineage>
        <taxon>Bacteria</taxon>
        <taxon>Pseudomonadati</taxon>
        <taxon>Acidobacteriota</taxon>
        <taxon>Terriglobia</taxon>
        <taxon>Terriglobales</taxon>
        <taxon>Acidobacteriaceae</taxon>
        <taxon>Telmatobacter</taxon>
    </lineage>
</organism>
<evidence type="ECO:0000256" key="1">
    <source>
        <dbReference type="SAM" id="Coils"/>
    </source>
</evidence>
<accession>A0AAU7DGH5</accession>
<dbReference type="EMBL" id="CP121196">
    <property type="protein sequence ID" value="XBH16247.1"/>
    <property type="molecule type" value="Genomic_DNA"/>
</dbReference>
<dbReference type="PROSITE" id="PS51257">
    <property type="entry name" value="PROKAR_LIPOPROTEIN"/>
    <property type="match status" value="1"/>
</dbReference>
<reference evidence="2" key="1">
    <citation type="submission" date="2023-03" db="EMBL/GenBank/DDBJ databases">
        <title>Edaphobacter sp.</title>
        <authorList>
            <person name="Huber K.J."/>
            <person name="Papendorf J."/>
            <person name="Pilke C."/>
            <person name="Bunk B."/>
            <person name="Sproeer C."/>
            <person name="Pester M."/>
        </authorList>
    </citation>
    <scope>NUCLEOTIDE SEQUENCE</scope>
    <source>
        <strain evidence="2">DSM 110680</strain>
    </source>
</reference>
<keyword evidence="1" id="KW-0175">Coiled coil</keyword>
<name>A0AAU7DGH5_9BACT</name>